<dbReference type="InParanoid" id="D1YXP1"/>
<reference evidence="1 2" key="1">
    <citation type="journal article" date="2007" name="Appl. Environ. Microbiol.">
        <title>Isolation of key methanogens for global methane emission from rice paddy fields: a novel isolate affiliated with the clone cluster rice cluster I.</title>
        <authorList>
            <person name="Sakai S."/>
            <person name="Imachi H."/>
            <person name="Sekiguchi Y."/>
            <person name="Ohashi A."/>
            <person name="Harada H."/>
            <person name="Kamagata Y."/>
        </authorList>
    </citation>
    <scope>NUCLEOTIDE SEQUENCE [LARGE SCALE GENOMIC DNA]</scope>
    <source>
        <strain evidence="2">DSM 17711 / JCM 13418 / NBRC 101707 / SANAE</strain>
    </source>
</reference>
<protein>
    <recommendedName>
        <fullName evidence="3">ArnR1-like winged helix-turn-helix domain-containing protein</fullName>
    </recommendedName>
</protein>
<evidence type="ECO:0008006" key="3">
    <source>
        <dbReference type="Google" id="ProtNLM"/>
    </source>
</evidence>
<accession>D1YXP1</accession>
<dbReference type="STRING" id="304371.MCP_1141"/>
<dbReference type="GeneID" id="8681143"/>
<dbReference type="Proteomes" id="UP000001882">
    <property type="component" value="Chromosome"/>
</dbReference>
<reference evidence="2" key="3">
    <citation type="journal article" date="2011" name="PLoS ONE">
        <title>Genome sequence of a mesophilic hydrogenotrophic methanogen Methanocella paludicola, the first cultivated representative of the order Methanocellales.</title>
        <authorList>
            <person name="Sakai S."/>
            <person name="Takaki Y."/>
            <person name="Shimamura S."/>
            <person name="Sekine M."/>
            <person name="Tajima T."/>
            <person name="Kosugi H."/>
            <person name="Ichikawa N."/>
            <person name="Tasumi E."/>
            <person name="Hiraki A.T."/>
            <person name="Shimizu A."/>
            <person name="Kato Y."/>
            <person name="Nishiko R."/>
            <person name="Mori K."/>
            <person name="Fujita N."/>
            <person name="Imachi H."/>
            <person name="Takai K."/>
        </authorList>
    </citation>
    <scope>NUCLEOTIDE SEQUENCE [LARGE SCALE GENOMIC DNA]</scope>
    <source>
        <strain evidence="2">DSM 17711 / JCM 13418 / NBRC 101707 / SANAE</strain>
    </source>
</reference>
<reference evidence="1 2" key="2">
    <citation type="journal article" date="2008" name="Int. J. Syst. Evol. Microbiol.">
        <title>Methanocella paludicola gen. nov., sp. nov., a methane-producing archaeon, the first isolate of the lineage 'Rice Cluster I', and proposal of the new archaeal order Methanocellales ord. nov.</title>
        <authorList>
            <person name="Sakai S."/>
            <person name="Imachi H."/>
            <person name="Hanada S."/>
            <person name="Ohashi A."/>
            <person name="Harada H."/>
            <person name="Kamagata Y."/>
        </authorList>
    </citation>
    <scope>NUCLEOTIDE SEQUENCE [LARGE SCALE GENOMIC DNA]</scope>
    <source>
        <strain evidence="2">DSM 17711 / JCM 13418 / NBRC 101707 / SANAE</strain>
    </source>
</reference>
<sequence length="85" mass="9304">MAEATIEELAGFISGNVKRKQIVDVLDKNGAETEEALGKLTRAPKLLLEKALRDMSEKGVIKKLKGKYELTENGRAAATILHAIR</sequence>
<name>D1YXP1_METPS</name>
<evidence type="ECO:0000313" key="2">
    <source>
        <dbReference type="Proteomes" id="UP000001882"/>
    </source>
</evidence>
<dbReference type="KEGG" id="mpd:MCP_1141"/>
<gene>
    <name evidence="1" type="ordered locus">MCP_1141</name>
</gene>
<evidence type="ECO:0000313" key="1">
    <source>
        <dbReference type="EMBL" id="BAI61213.1"/>
    </source>
</evidence>
<dbReference type="RefSeq" id="WP_012899892.1">
    <property type="nucleotide sequence ID" value="NC_013665.1"/>
</dbReference>
<organism evidence="1 2">
    <name type="scientific">Methanocella paludicola (strain DSM 17711 / JCM 13418 / NBRC 101707 / SANAE)</name>
    <dbReference type="NCBI Taxonomy" id="304371"/>
    <lineage>
        <taxon>Archaea</taxon>
        <taxon>Methanobacteriati</taxon>
        <taxon>Methanobacteriota</taxon>
        <taxon>Stenosarchaea group</taxon>
        <taxon>Methanomicrobia</taxon>
        <taxon>Methanocellales</taxon>
        <taxon>Methanocellaceae</taxon>
        <taxon>Methanocella</taxon>
    </lineage>
</organism>
<dbReference type="OrthoDB" id="140281at2157"/>
<keyword evidence="2" id="KW-1185">Reference proteome</keyword>
<dbReference type="EMBL" id="AP011532">
    <property type="protein sequence ID" value="BAI61213.1"/>
    <property type="molecule type" value="Genomic_DNA"/>
</dbReference>
<proteinExistence type="predicted"/>
<dbReference type="eggNOG" id="arCOG01060">
    <property type="taxonomic scope" value="Archaea"/>
</dbReference>
<dbReference type="AlphaFoldDB" id="D1YXP1"/>